<evidence type="ECO:0000313" key="2">
    <source>
        <dbReference type="Proteomes" id="UP000607653"/>
    </source>
</evidence>
<dbReference type="EMBL" id="DUZY01000004">
    <property type="protein sequence ID" value="DAD37872.1"/>
    <property type="molecule type" value="Genomic_DNA"/>
</dbReference>
<sequence>MQLTYLDIQGLQSFVNGHSVIGIKRLGELNEEPFQSPSGIYGCGSYSFCQVVWSLGSIGIYAVAVDLPGSGFSDKSALEEDER</sequence>
<organism evidence="1 2">
    <name type="scientific">Nelumbo nucifera</name>
    <name type="common">Sacred lotus</name>
    <dbReference type="NCBI Taxonomy" id="4432"/>
    <lineage>
        <taxon>Eukaryota</taxon>
        <taxon>Viridiplantae</taxon>
        <taxon>Streptophyta</taxon>
        <taxon>Embryophyta</taxon>
        <taxon>Tracheophyta</taxon>
        <taxon>Spermatophyta</taxon>
        <taxon>Magnoliopsida</taxon>
        <taxon>Proteales</taxon>
        <taxon>Nelumbonaceae</taxon>
        <taxon>Nelumbo</taxon>
    </lineage>
</organism>
<protein>
    <submittedName>
        <fullName evidence="1">Uncharacterized protein</fullName>
    </submittedName>
</protein>
<keyword evidence="2" id="KW-1185">Reference proteome</keyword>
<name>A0A822YYW9_NELNU</name>
<accession>A0A822YYW9</accession>
<gene>
    <name evidence="1" type="ORF">HUJ06_008513</name>
</gene>
<comment type="caution">
    <text evidence="1">The sequence shown here is derived from an EMBL/GenBank/DDBJ whole genome shotgun (WGS) entry which is preliminary data.</text>
</comment>
<dbReference type="Proteomes" id="UP000607653">
    <property type="component" value="Unassembled WGS sequence"/>
</dbReference>
<proteinExistence type="predicted"/>
<reference evidence="1 2" key="1">
    <citation type="journal article" date="2020" name="Mol. Biol. Evol.">
        <title>Distinct Expression and Methylation Patterns for Genes with Different Fates following a Single Whole-Genome Duplication in Flowering Plants.</title>
        <authorList>
            <person name="Shi T."/>
            <person name="Rahmani R.S."/>
            <person name="Gugger P.F."/>
            <person name="Wang M."/>
            <person name="Li H."/>
            <person name="Zhang Y."/>
            <person name="Li Z."/>
            <person name="Wang Q."/>
            <person name="Van de Peer Y."/>
            <person name="Marchal K."/>
            <person name="Chen J."/>
        </authorList>
    </citation>
    <scope>NUCLEOTIDE SEQUENCE [LARGE SCALE GENOMIC DNA]</scope>
    <source>
        <tissue evidence="1">Leaf</tissue>
    </source>
</reference>
<dbReference type="AlphaFoldDB" id="A0A822YYW9"/>
<evidence type="ECO:0000313" key="1">
    <source>
        <dbReference type="EMBL" id="DAD37872.1"/>
    </source>
</evidence>